<evidence type="ECO:0000313" key="4">
    <source>
        <dbReference type="Proteomes" id="UP000661691"/>
    </source>
</evidence>
<dbReference type="Proteomes" id="UP000661691">
    <property type="component" value="Unassembled WGS sequence"/>
</dbReference>
<protein>
    <submittedName>
        <fullName evidence="3">Glycosyltransferase</fullName>
    </submittedName>
</protein>
<sequence length="309" mass="35666">MNQSPSLPLVSILIPTYNRPKWFEEALLSAISQSYSNIEIIICDDSTTNETEELVLSYSRTHDHIQYHRNPSRLGQFENDLKLFELSNGVFINYLMDDDLFTPTKIEKMMHYFQSDENQQLSLITSKRDVINEQGEKQPDIGATQSLFQADTRIPGQAFANFILGYGNGIGEPTTVLFRKSALTVPFGTFANRRYHCDVDMATWLNLLLNGDIIYVAEPLSYFRIHSQQQLHSPPMLIGGAADCLHRILSAYRSGLLQDQEQRHQVAHHYLNYAQHILTQLSHKKEQFPHHLEEIKTYTFYIKDELLNE</sequence>
<dbReference type="InterPro" id="IPR001173">
    <property type="entry name" value="Glyco_trans_2-like"/>
</dbReference>
<gene>
    <name evidence="3" type="ORF">IC620_07700</name>
</gene>
<comment type="caution">
    <text evidence="3">The sequence shown here is derived from an EMBL/GenBank/DDBJ whole genome shotgun (WGS) entry which is preliminary data.</text>
</comment>
<keyword evidence="4" id="KW-1185">Reference proteome</keyword>
<proteinExistence type="inferred from homology"/>
<dbReference type="InterPro" id="IPR029044">
    <property type="entry name" value="Nucleotide-diphossugar_trans"/>
</dbReference>
<dbReference type="SUPFAM" id="SSF53448">
    <property type="entry name" value="Nucleotide-diphospho-sugar transferases"/>
    <property type="match status" value="1"/>
</dbReference>
<reference evidence="3" key="1">
    <citation type="submission" date="2020-09" db="EMBL/GenBank/DDBJ databases">
        <title>A novel bacterium of genus Hazenella, isolated from South China Sea.</title>
        <authorList>
            <person name="Huang H."/>
            <person name="Mo K."/>
            <person name="Hu Y."/>
        </authorList>
    </citation>
    <scope>NUCLEOTIDE SEQUENCE</scope>
    <source>
        <strain evidence="3">IB182357</strain>
    </source>
</reference>
<comment type="similarity">
    <text evidence="1">Belongs to the glycosyltransferase 2 family.</text>
</comment>
<dbReference type="Pfam" id="PF00535">
    <property type="entry name" value="Glycos_transf_2"/>
    <property type="match status" value="1"/>
</dbReference>
<dbReference type="GO" id="GO:0016758">
    <property type="term" value="F:hexosyltransferase activity"/>
    <property type="evidence" value="ECO:0007669"/>
    <property type="project" value="UniProtKB-ARBA"/>
</dbReference>
<feature type="domain" description="Glycosyltransferase 2-like" evidence="2">
    <location>
        <begin position="11"/>
        <end position="183"/>
    </location>
</feature>
<dbReference type="PANTHER" id="PTHR22916">
    <property type="entry name" value="GLYCOSYLTRANSFERASE"/>
    <property type="match status" value="1"/>
</dbReference>
<evidence type="ECO:0000259" key="2">
    <source>
        <dbReference type="Pfam" id="PF00535"/>
    </source>
</evidence>
<dbReference type="AlphaFoldDB" id="A0A926N9E2"/>
<dbReference type="PANTHER" id="PTHR22916:SF3">
    <property type="entry name" value="UDP-GLCNAC:BETAGAL BETA-1,3-N-ACETYLGLUCOSAMINYLTRANSFERASE-LIKE PROTEIN 1"/>
    <property type="match status" value="1"/>
</dbReference>
<dbReference type="Gene3D" id="3.90.550.10">
    <property type="entry name" value="Spore Coat Polysaccharide Biosynthesis Protein SpsA, Chain A"/>
    <property type="match status" value="1"/>
</dbReference>
<dbReference type="EMBL" id="JACXAH010000008">
    <property type="protein sequence ID" value="MBD1372247.1"/>
    <property type="molecule type" value="Genomic_DNA"/>
</dbReference>
<evidence type="ECO:0000256" key="1">
    <source>
        <dbReference type="ARBA" id="ARBA00006739"/>
    </source>
</evidence>
<dbReference type="RefSeq" id="WP_191141912.1">
    <property type="nucleotide sequence ID" value="NZ_JACXAH010000008.1"/>
</dbReference>
<name>A0A926N9E2_9BACL</name>
<organism evidence="3 4">
    <name type="scientific">Polycladospora coralii</name>
    <dbReference type="NCBI Taxonomy" id="2771432"/>
    <lineage>
        <taxon>Bacteria</taxon>
        <taxon>Bacillati</taxon>
        <taxon>Bacillota</taxon>
        <taxon>Bacilli</taxon>
        <taxon>Bacillales</taxon>
        <taxon>Thermoactinomycetaceae</taxon>
        <taxon>Polycladospora</taxon>
    </lineage>
</organism>
<evidence type="ECO:0000313" key="3">
    <source>
        <dbReference type="EMBL" id="MBD1372247.1"/>
    </source>
</evidence>
<accession>A0A926N9E2</accession>